<proteinExistence type="predicted"/>
<feature type="transmembrane region" description="Helical" evidence="7">
    <location>
        <begin position="395"/>
        <end position="415"/>
    </location>
</feature>
<feature type="transmembrane region" description="Helical" evidence="7">
    <location>
        <begin position="422"/>
        <end position="443"/>
    </location>
</feature>
<evidence type="ECO:0000256" key="5">
    <source>
        <dbReference type="ARBA" id="ARBA00022989"/>
    </source>
</evidence>
<evidence type="ECO:0000256" key="2">
    <source>
        <dbReference type="ARBA" id="ARBA00022676"/>
    </source>
</evidence>
<dbReference type="PANTHER" id="PTHR43867">
    <property type="entry name" value="CELLULOSE SYNTHASE CATALYTIC SUBUNIT A [UDP-FORMING]"/>
    <property type="match status" value="1"/>
</dbReference>
<dbReference type="STRING" id="1798676.A3B90_00480"/>
<dbReference type="PANTHER" id="PTHR43867:SF2">
    <property type="entry name" value="CELLULOSE SYNTHASE CATALYTIC SUBUNIT A [UDP-FORMING]"/>
    <property type="match status" value="1"/>
</dbReference>
<evidence type="ECO:0000256" key="6">
    <source>
        <dbReference type="ARBA" id="ARBA00023136"/>
    </source>
</evidence>
<dbReference type="Proteomes" id="UP000178742">
    <property type="component" value="Unassembled WGS sequence"/>
</dbReference>
<dbReference type="SUPFAM" id="SSF53448">
    <property type="entry name" value="Nucleotide-diphospho-sugar transferases"/>
    <property type="match status" value="1"/>
</dbReference>
<accession>A0A1F6M5Z2</accession>
<dbReference type="InterPro" id="IPR050321">
    <property type="entry name" value="Glycosyltr_2/OpgH_subfam"/>
</dbReference>
<keyword evidence="4 7" id="KW-0812">Transmembrane</keyword>
<organism evidence="9 10">
    <name type="scientific">Candidatus Magasanikbacteria bacterium RIFCSPHIGHO2_02_FULL_41_13</name>
    <dbReference type="NCBI Taxonomy" id="1798676"/>
    <lineage>
        <taxon>Bacteria</taxon>
        <taxon>Candidatus Magasanikiibacteriota</taxon>
    </lineage>
</organism>
<feature type="domain" description="Glycosyltransferase 2-like" evidence="8">
    <location>
        <begin position="208"/>
        <end position="434"/>
    </location>
</feature>
<comment type="caution">
    <text evidence="9">The sequence shown here is derived from an EMBL/GenBank/DDBJ whole genome shotgun (WGS) entry which is preliminary data.</text>
</comment>
<evidence type="ECO:0000313" key="10">
    <source>
        <dbReference type="Proteomes" id="UP000178742"/>
    </source>
</evidence>
<protein>
    <recommendedName>
        <fullName evidence="8">Glycosyltransferase 2-like domain-containing protein</fullName>
    </recommendedName>
</protein>
<evidence type="ECO:0000256" key="3">
    <source>
        <dbReference type="ARBA" id="ARBA00022679"/>
    </source>
</evidence>
<feature type="transmembrane region" description="Helical" evidence="7">
    <location>
        <begin position="463"/>
        <end position="483"/>
    </location>
</feature>
<comment type="subcellular location">
    <subcellularLocation>
        <location evidence="1">Membrane</location>
        <topology evidence="1">Multi-pass membrane protein</topology>
    </subcellularLocation>
</comment>
<keyword evidence="5 7" id="KW-1133">Transmembrane helix</keyword>
<sequence>MTIYYLFGLGVLVYLLNGFKNLLSSFQFFKNESRLRDLNLNLGMTSNNFKIIILIPVLREQEVIATNLEIFSHLNGDYELIYITTEKENFEKKSGLSILESRKNSLLQIRSKDSFVETLVGIFPKSLASDLFEGKAQFLDIKKYWNYIVESYNNLPTTEKIITEYLQKNKFDNVQLINFPSENGVMAHQLNYACNQISLTHDPKQTFILVYNADSTVDKDILRVFVQAIQKGEKVMLQSSLFLSNYNTFSLNFRGWILKCIALAQSRWTFIHELARVRAQYKQNWHTIYESAHVVGHGTCIRLDTLMSVGGFPHKFVNEDFALGYFLALKGERIYSIPILENAESPTSISSVITQYTTWFYGVMDYFLYYKYAVNELSLNSFRALSYSIINSIRALMWLLAPWVWLGLIIIPLFFGRPLLSFFSLLIFLFFTIFVYWLIANFVSKNPQVLGKEKFSIRIEKGMIFVAPIAYIIWGIGPTRSLMQKIWSRISGRALQKKKTER</sequence>
<evidence type="ECO:0000256" key="4">
    <source>
        <dbReference type="ARBA" id="ARBA00022692"/>
    </source>
</evidence>
<dbReference type="EMBL" id="MFPX01000007">
    <property type="protein sequence ID" value="OGH67051.1"/>
    <property type="molecule type" value="Genomic_DNA"/>
</dbReference>
<dbReference type="Pfam" id="PF13632">
    <property type="entry name" value="Glyco_trans_2_3"/>
    <property type="match status" value="1"/>
</dbReference>
<keyword evidence="3" id="KW-0808">Transferase</keyword>
<dbReference type="InterPro" id="IPR029044">
    <property type="entry name" value="Nucleotide-diphossugar_trans"/>
</dbReference>
<evidence type="ECO:0000256" key="1">
    <source>
        <dbReference type="ARBA" id="ARBA00004141"/>
    </source>
</evidence>
<evidence type="ECO:0000256" key="7">
    <source>
        <dbReference type="SAM" id="Phobius"/>
    </source>
</evidence>
<reference evidence="9 10" key="1">
    <citation type="journal article" date="2016" name="Nat. Commun.">
        <title>Thousands of microbial genomes shed light on interconnected biogeochemical processes in an aquifer system.</title>
        <authorList>
            <person name="Anantharaman K."/>
            <person name="Brown C.T."/>
            <person name="Hug L.A."/>
            <person name="Sharon I."/>
            <person name="Castelle C.J."/>
            <person name="Probst A.J."/>
            <person name="Thomas B.C."/>
            <person name="Singh A."/>
            <person name="Wilkins M.J."/>
            <person name="Karaoz U."/>
            <person name="Brodie E.L."/>
            <person name="Williams K.H."/>
            <person name="Hubbard S.S."/>
            <person name="Banfield J.F."/>
        </authorList>
    </citation>
    <scope>NUCLEOTIDE SEQUENCE [LARGE SCALE GENOMIC DNA]</scope>
</reference>
<keyword evidence="2" id="KW-0328">Glycosyltransferase</keyword>
<evidence type="ECO:0000313" key="9">
    <source>
        <dbReference type="EMBL" id="OGH67051.1"/>
    </source>
</evidence>
<name>A0A1F6M5Z2_9BACT</name>
<gene>
    <name evidence="9" type="ORF">A3B90_00480</name>
</gene>
<dbReference type="GO" id="GO:0016757">
    <property type="term" value="F:glycosyltransferase activity"/>
    <property type="evidence" value="ECO:0007669"/>
    <property type="project" value="UniProtKB-KW"/>
</dbReference>
<dbReference type="GO" id="GO:0016020">
    <property type="term" value="C:membrane"/>
    <property type="evidence" value="ECO:0007669"/>
    <property type="project" value="UniProtKB-SubCell"/>
</dbReference>
<dbReference type="AlphaFoldDB" id="A0A1F6M5Z2"/>
<keyword evidence="6 7" id="KW-0472">Membrane</keyword>
<evidence type="ECO:0000259" key="8">
    <source>
        <dbReference type="Pfam" id="PF13632"/>
    </source>
</evidence>
<dbReference type="InterPro" id="IPR001173">
    <property type="entry name" value="Glyco_trans_2-like"/>
</dbReference>
<dbReference type="Gene3D" id="3.90.550.10">
    <property type="entry name" value="Spore Coat Polysaccharide Biosynthesis Protein SpsA, Chain A"/>
    <property type="match status" value="1"/>
</dbReference>